<reference evidence="5" key="1">
    <citation type="journal article" date="2013" name="PLoS ONE">
        <title>The Mitochondrion-Like Organelle of Trimastix pyriformis Contains the Complete Glycine Cleavage System.</title>
        <authorList>
            <person name="Zubacova Z."/>
            <person name="Novak L."/>
            <person name="Bublikova J."/>
            <person name="Vacek V."/>
            <person name="Fousek J."/>
            <person name="Ridl J."/>
            <person name="Tachezy J."/>
            <person name="Dolezal P."/>
            <person name="Vlcek C."/>
            <person name="Hampl V."/>
        </authorList>
    </citation>
    <scope>NUCLEOTIDE SEQUENCE</scope>
</reference>
<dbReference type="OrthoDB" id="10263506at2759"/>
<evidence type="ECO:0000256" key="3">
    <source>
        <dbReference type="ARBA" id="ARBA00023136"/>
    </source>
</evidence>
<dbReference type="EMBL" id="JAPMOS010000094">
    <property type="protein sequence ID" value="KAJ4455744.1"/>
    <property type="molecule type" value="Genomic_DNA"/>
</dbReference>
<keyword evidence="3 4" id="KW-0472">Membrane</keyword>
<evidence type="ECO:0000313" key="6">
    <source>
        <dbReference type="EMBL" id="KAJ4455744.1"/>
    </source>
</evidence>
<feature type="transmembrane region" description="Helical" evidence="4">
    <location>
        <begin position="222"/>
        <end position="243"/>
    </location>
</feature>
<comment type="subcellular location">
    <subcellularLocation>
        <location evidence="1">Membrane</location>
    </subcellularLocation>
</comment>
<evidence type="ECO:0000313" key="7">
    <source>
        <dbReference type="Proteomes" id="UP001141327"/>
    </source>
</evidence>
<evidence type="ECO:0000313" key="5">
    <source>
        <dbReference type="EMBL" id="AGH33874.1"/>
    </source>
</evidence>
<dbReference type="Proteomes" id="UP001141327">
    <property type="component" value="Unassembled WGS sequence"/>
</dbReference>
<evidence type="ECO:0000256" key="4">
    <source>
        <dbReference type="SAM" id="Phobius"/>
    </source>
</evidence>
<dbReference type="PROSITE" id="PS51257">
    <property type="entry name" value="PROKAR_LIPOPROTEIN"/>
    <property type="match status" value="1"/>
</dbReference>
<gene>
    <name evidence="6" type="ORF">PAPYR_9238</name>
</gene>
<dbReference type="GO" id="GO:0016020">
    <property type="term" value="C:membrane"/>
    <property type="evidence" value="ECO:0007669"/>
    <property type="project" value="UniProtKB-SubCell"/>
</dbReference>
<dbReference type="InterPro" id="IPR023395">
    <property type="entry name" value="MCP_dom_sf"/>
</dbReference>
<evidence type="ECO:0000256" key="2">
    <source>
        <dbReference type="ARBA" id="ARBA00022692"/>
    </source>
</evidence>
<keyword evidence="2 4" id="KW-0812">Transmembrane</keyword>
<protein>
    <submittedName>
        <fullName evidence="5">Membrane carrier 4</fullName>
    </submittedName>
    <submittedName>
        <fullName evidence="6">Mitochondrial carrier</fullName>
    </submittedName>
</protein>
<organism evidence="5">
    <name type="scientific">Paratrimastix pyriformis</name>
    <dbReference type="NCBI Taxonomy" id="342808"/>
    <lineage>
        <taxon>Eukaryota</taxon>
        <taxon>Metamonada</taxon>
        <taxon>Preaxostyla</taxon>
        <taxon>Paratrimastigidae</taxon>
        <taxon>Paratrimastix</taxon>
    </lineage>
</organism>
<dbReference type="SUPFAM" id="SSF103506">
    <property type="entry name" value="Mitochondrial carrier"/>
    <property type="match status" value="1"/>
</dbReference>
<sequence length="268" mass="29334">MKNCCQKKSEKPEEKRIVKKESLISSIASATLQGCVGAVVGAALASVTDPIVNRVLVKRVPLSVAIHDVTGAQMFKYFQTALATNMIKFPMFEVLNKVVAQMPLPDSTRGLISGAIFTTATLPITNYRFSKSMGEPINMASLYKAYWPTVARDMLYGVVRNRTNTLVAQNFPKLNANPFGKMFAGVMAACLLSSPGNEVRGYFLQPPQKRLPVGEFFKVDRYVRSAALGATVMALSLGVGAFVSKPLEAKFRQLLVAAQQKKPQEQKH</sequence>
<keyword evidence="7" id="KW-1185">Reference proteome</keyword>
<evidence type="ECO:0000256" key="1">
    <source>
        <dbReference type="ARBA" id="ARBA00004370"/>
    </source>
</evidence>
<proteinExistence type="evidence at transcript level"/>
<reference evidence="6" key="2">
    <citation type="journal article" date="2022" name="bioRxiv">
        <title>Genomics of Preaxostyla Flagellates Illuminates Evolutionary Transitions and the Path Towards Mitochondrial Loss.</title>
        <authorList>
            <person name="Novak L.V.F."/>
            <person name="Treitli S.C."/>
            <person name="Pyrih J."/>
            <person name="Halakuc P."/>
            <person name="Pipaliya S.V."/>
            <person name="Vacek V."/>
            <person name="Brzon O."/>
            <person name="Soukal P."/>
            <person name="Eme L."/>
            <person name="Dacks J.B."/>
            <person name="Karnkowska A."/>
            <person name="Elias M."/>
            <person name="Hampl V."/>
        </authorList>
    </citation>
    <scope>NUCLEOTIDE SEQUENCE</scope>
    <source>
        <strain evidence="6">RCP-MX</strain>
    </source>
</reference>
<keyword evidence="4" id="KW-1133">Transmembrane helix</keyword>
<name>M4QWA2_9EUKA</name>
<accession>M4QWA2</accession>
<dbReference type="EMBL" id="JX657294">
    <property type="protein sequence ID" value="AGH33874.1"/>
    <property type="molecule type" value="mRNA"/>
</dbReference>
<dbReference type="AlphaFoldDB" id="M4QWA2"/>